<dbReference type="InterPro" id="IPR036914">
    <property type="entry name" value="MGS-like_dom_sf"/>
</dbReference>
<dbReference type="NCBIfam" id="TIGR00355">
    <property type="entry name" value="purH"/>
    <property type="match status" value="1"/>
</dbReference>
<dbReference type="HAMAP" id="MF_00139">
    <property type="entry name" value="PurH"/>
    <property type="match status" value="1"/>
</dbReference>
<protein>
    <recommendedName>
        <fullName evidence="10">Bifunctional purine biosynthesis protein PurH</fullName>
    </recommendedName>
    <domain>
        <recommendedName>
            <fullName evidence="10">Phosphoribosylaminoimidazolecarboxamide formyltransferase</fullName>
            <ecNumber evidence="10">2.1.2.3</ecNumber>
        </recommendedName>
        <alternativeName>
            <fullName evidence="10">AICAR transformylase</fullName>
        </alternativeName>
    </domain>
    <domain>
        <recommendedName>
            <fullName evidence="10">IMP cyclohydrolase</fullName>
            <ecNumber evidence="10">3.5.4.10</ecNumber>
        </recommendedName>
        <alternativeName>
            <fullName evidence="10">ATIC</fullName>
        </alternativeName>
        <alternativeName>
            <fullName evidence="10">IMP synthase</fullName>
        </alternativeName>
        <alternativeName>
            <fullName evidence="10">Inosinicase</fullName>
        </alternativeName>
    </domain>
</protein>
<dbReference type="NCBIfam" id="NF002049">
    <property type="entry name" value="PRK00881.1"/>
    <property type="match status" value="1"/>
</dbReference>
<dbReference type="Proteomes" id="UP000249458">
    <property type="component" value="Unassembled WGS sequence"/>
</dbReference>
<dbReference type="GO" id="GO:0006189">
    <property type="term" value="P:'de novo' IMP biosynthetic process"/>
    <property type="evidence" value="ECO:0007669"/>
    <property type="project" value="UniProtKB-UniRule"/>
</dbReference>
<comment type="pathway">
    <text evidence="1 10">Purine metabolism; IMP biosynthesis via de novo pathway; IMP from 5-formamido-1-(5-phospho-D-ribosyl)imidazole-4-carboxamide: step 1/1.</text>
</comment>
<evidence type="ECO:0000313" key="13">
    <source>
        <dbReference type="Proteomes" id="UP000249458"/>
    </source>
</evidence>
<sequence length="528" mass="57532">MAEQHWQTFSPKRALLSVSDKQGIVSLAKLLSEYGVELVATGNTAVILREQGLAVTDVSDCTGFPEIMNGRVKTLHPAIHAGILARGEQDSPVLQQQGIKAFDLVIVNLYPFEQTISNPECNFDSAIENIDIGGPSMIRGAAKNHAHVSVIVSPTDYDKLSEYIKAGKKPAHWNFELAKKAFAHTAAYDASIANYFGTLNENKIPSGFPDTLTCQFTKHFNLRYGENPHQQAAFYLEKKASPHSLARAEIIQGKELSYNNLLDADAGFDTIKSFTREQPVCVIVKHGNPCGIAQGKTQLQAYIKAYECDPVSAYGGILAFNGCLDAETAQNILSRQFAEVIIVPAISAEAKIILAGKPNIRVLVTGGIAPSERFELDSRRVEGGLLIQEHDSFPIASEQFKIVTRHAPSEQQKEDLLFAWAAVKHVKSNAIVLAKHHATIGIGAGQTSRVMSTRIAIWQAKERQLDCQQAVMASDAFIPFADSVEMAIEAGITAVIQPGGSIRDNEVIEVANAAGISMIFTGFRHFRH</sequence>
<dbReference type="PANTHER" id="PTHR11692:SF0">
    <property type="entry name" value="BIFUNCTIONAL PURINE BIOSYNTHESIS PROTEIN ATIC"/>
    <property type="match status" value="1"/>
</dbReference>
<dbReference type="InterPro" id="IPR011607">
    <property type="entry name" value="MGS-like_dom"/>
</dbReference>
<dbReference type="FunFam" id="3.40.140.20:FF:000001">
    <property type="entry name" value="Bifunctional purine biosynthesis protein PurH"/>
    <property type="match status" value="1"/>
</dbReference>
<dbReference type="UniPathway" id="UPA00074">
    <property type="reaction ID" value="UER00133"/>
</dbReference>
<comment type="catalytic activity">
    <reaction evidence="8 10">
        <text>(6R)-10-formyltetrahydrofolate + 5-amino-1-(5-phospho-beta-D-ribosyl)imidazole-4-carboxamide = 5-formamido-1-(5-phospho-D-ribosyl)imidazole-4-carboxamide + (6S)-5,6,7,8-tetrahydrofolate</text>
        <dbReference type="Rhea" id="RHEA:22192"/>
        <dbReference type="ChEBI" id="CHEBI:57453"/>
        <dbReference type="ChEBI" id="CHEBI:58467"/>
        <dbReference type="ChEBI" id="CHEBI:58475"/>
        <dbReference type="ChEBI" id="CHEBI:195366"/>
        <dbReference type="EC" id="2.1.2.3"/>
    </reaction>
</comment>
<dbReference type="GO" id="GO:0004643">
    <property type="term" value="F:phosphoribosylaminoimidazolecarboxamide formyltransferase activity"/>
    <property type="evidence" value="ECO:0007669"/>
    <property type="project" value="UniProtKB-UniRule"/>
</dbReference>
<dbReference type="GO" id="GO:0003937">
    <property type="term" value="F:IMP cyclohydrolase activity"/>
    <property type="evidence" value="ECO:0007669"/>
    <property type="project" value="UniProtKB-UniRule"/>
</dbReference>
<dbReference type="SUPFAM" id="SSF52335">
    <property type="entry name" value="Methylglyoxal synthase-like"/>
    <property type="match status" value="1"/>
</dbReference>
<dbReference type="SMART" id="SM00798">
    <property type="entry name" value="AICARFT_IMPCHas"/>
    <property type="match status" value="1"/>
</dbReference>
<reference evidence="12 13" key="1">
    <citation type="submission" date="2017-02" db="EMBL/GenBank/DDBJ databases">
        <title>Legionella quilivanii strain from human: case report and whole genome sequencing analysis.</title>
        <authorList>
            <person name="Lalancette C."/>
            <person name="Leduc J.-M."/>
            <person name="Levesque S."/>
            <person name="Fournier E."/>
            <person name="Saoud J."/>
            <person name="Faucher S.P."/>
            <person name="Bernard K."/>
            <person name="Martineau C."/>
            <person name="Longtin J."/>
        </authorList>
    </citation>
    <scope>NUCLEOTIDE SEQUENCE [LARGE SCALE GENOMIC DNA]</scope>
    <source>
        <strain evidence="12 13">ID143958</strain>
    </source>
</reference>
<dbReference type="PANTHER" id="PTHR11692">
    <property type="entry name" value="BIFUNCTIONAL PURINE BIOSYNTHESIS PROTEIN PURH"/>
    <property type="match status" value="1"/>
</dbReference>
<feature type="domain" description="MGS-like" evidence="11">
    <location>
        <begin position="4"/>
        <end position="152"/>
    </location>
</feature>
<evidence type="ECO:0000256" key="10">
    <source>
        <dbReference type="HAMAP-Rule" id="MF_00139"/>
    </source>
</evidence>
<dbReference type="Gene3D" id="3.40.50.1380">
    <property type="entry name" value="Methylglyoxal synthase-like domain"/>
    <property type="match status" value="1"/>
</dbReference>
<dbReference type="InterPro" id="IPR016193">
    <property type="entry name" value="Cytidine_deaminase-like"/>
</dbReference>
<dbReference type="InterPro" id="IPR002695">
    <property type="entry name" value="PurH-like"/>
</dbReference>
<evidence type="ECO:0000256" key="4">
    <source>
        <dbReference type="ARBA" id="ARBA00022679"/>
    </source>
</evidence>
<dbReference type="CDD" id="cd01421">
    <property type="entry name" value="IMPCH"/>
    <property type="match status" value="1"/>
</dbReference>
<evidence type="ECO:0000256" key="5">
    <source>
        <dbReference type="ARBA" id="ARBA00022755"/>
    </source>
</evidence>
<comment type="domain">
    <text evidence="10">The IMP cyclohydrolase activity resides in the N-terminal region.</text>
</comment>
<comment type="similarity">
    <text evidence="3 10">Belongs to the PurH family.</text>
</comment>
<comment type="catalytic activity">
    <reaction evidence="9 10">
        <text>IMP + H2O = 5-formamido-1-(5-phospho-D-ribosyl)imidazole-4-carboxamide</text>
        <dbReference type="Rhea" id="RHEA:18445"/>
        <dbReference type="ChEBI" id="CHEBI:15377"/>
        <dbReference type="ChEBI" id="CHEBI:58053"/>
        <dbReference type="ChEBI" id="CHEBI:58467"/>
        <dbReference type="EC" id="3.5.4.10"/>
    </reaction>
</comment>
<evidence type="ECO:0000259" key="11">
    <source>
        <dbReference type="PROSITE" id="PS51855"/>
    </source>
</evidence>
<organism evidence="12 13">
    <name type="scientific">Legionella quinlivanii</name>
    <dbReference type="NCBI Taxonomy" id="45073"/>
    <lineage>
        <taxon>Bacteria</taxon>
        <taxon>Pseudomonadati</taxon>
        <taxon>Pseudomonadota</taxon>
        <taxon>Gammaproteobacteria</taxon>
        <taxon>Legionellales</taxon>
        <taxon>Legionellaceae</taxon>
        <taxon>Legionella</taxon>
    </lineage>
</organism>
<dbReference type="PROSITE" id="PS51855">
    <property type="entry name" value="MGS"/>
    <property type="match status" value="1"/>
</dbReference>
<dbReference type="SMART" id="SM00851">
    <property type="entry name" value="MGS"/>
    <property type="match status" value="1"/>
</dbReference>
<dbReference type="RefSeq" id="WP_112220382.1">
    <property type="nucleotide sequence ID" value="NZ_MVJN01000010.1"/>
</dbReference>
<comment type="caution">
    <text evidence="12">The sequence shown here is derived from an EMBL/GenBank/DDBJ whole genome shotgun (WGS) entry which is preliminary data.</text>
</comment>
<keyword evidence="6 10" id="KW-0378">Hydrolase</keyword>
<dbReference type="FunFam" id="3.40.140.20:FF:000002">
    <property type="entry name" value="Bifunctional purine biosynthesis protein PurH"/>
    <property type="match status" value="1"/>
</dbReference>
<keyword evidence="7 10" id="KW-0511">Multifunctional enzyme</keyword>
<proteinExistence type="inferred from homology"/>
<dbReference type="EMBL" id="MVJN01000010">
    <property type="protein sequence ID" value="RAP35301.1"/>
    <property type="molecule type" value="Genomic_DNA"/>
</dbReference>
<evidence type="ECO:0000256" key="9">
    <source>
        <dbReference type="ARBA" id="ARBA00050687"/>
    </source>
</evidence>
<dbReference type="SUPFAM" id="SSF53927">
    <property type="entry name" value="Cytidine deaminase-like"/>
    <property type="match status" value="1"/>
</dbReference>
<evidence type="ECO:0000313" key="12">
    <source>
        <dbReference type="EMBL" id="RAP35301.1"/>
    </source>
</evidence>
<dbReference type="PIRSF" id="PIRSF000414">
    <property type="entry name" value="AICARFT_IMPCHas"/>
    <property type="match status" value="1"/>
</dbReference>
<dbReference type="Gene3D" id="3.40.140.20">
    <property type="match status" value="2"/>
</dbReference>
<keyword evidence="4 10" id="KW-0808">Transferase</keyword>
<dbReference type="GO" id="GO:0005829">
    <property type="term" value="C:cytosol"/>
    <property type="evidence" value="ECO:0007669"/>
    <property type="project" value="TreeGrafter"/>
</dbReference>
<dbReference type="EC" id="3.5.4.10" evidence="10"/>
<evidence type="ECO:0000256" key="1">
    <source>
        <dbReference type="ARBA" id="ARBA00004844"/>
    </source>
</evidence>
<name>A0A364LGK7_9GAMM</name>
<evidence type="ECO:0000256" key="2">
    <source>
        <dbReference type="ARBA" id="ARBA00004954"/>
    </source>
</evidence>
<accession>A0A364LGK7</accession>
<gene>
    <name evidence="10" type="primary">purH</name>
    <name evidence="12" type="ORF">B1207_13085</name>
</gene>
<dbReference type="InterPro" id="IPR024051">
    <property type="entry name" value="AICAR_Tfase_dup_dom_sf"/>
</dbReference>
<evidence type="ECO:0000256" key="8">
    <source>
        <dbReference type="ARBA" id="ARBA00050488"/>
    </source>
</evidence>
<comment type="pathway">
    <text evidence="2 10">Purine metabolism; IMP biosynthesis via de novo pathway; 5-formamido-1-(5-phospho-D-ribosyl)imidazole-4-carboxamide from 5-amino-1-(5-phospho-D-ribosyl)imidazole-4-carboxamide (10-formyl THF route): step 1/1.</text>
</comment>
<dbReference type="Pfam" id="PF02142">
    <property type="entry name" value="MGS"/>
    <property type="match status" value="1"/>
</dbReference>
<evidence type="ECO:0000256" key="6">
    <source>
        <dbReference type="ARBA" id="ARBA00022801"/>
    </source>
</evidence>
<evidence type="ECO:0000256" key="7">
    <source>
        <dbReference type="ARBA" id="ARBA00023268"/>
    </source>
</evidence>
<dbReference type="FunFam" id="3.40.50.1380:FF:000001">
    <property type="entry name" value="Bifunctional purine biosynthesis protein PurH"/>
    <property type="match status" value="1"/>
</dbReference>
<evidence type="ECO:0000256" key="3">
    <source>
        <dbReference type="ARBA" id="ARBA00007667"/>
    </source>
</evidence>
<keyword evidence="5 10" id="KW-0658">Purine biosynthesis</keyword>
<dbReference type="AlphaFoldDB" id="A0A364LGK7"/>
<dbReference type="EC" id="2.1.2.3" evidence="10"/>
<dbReference type="Pfam" id="PF01808">
    <property type="entry name" value="AICARFT_IMPCHas"/>
    <property type="match status" value="1"/>
</dbReference>